<evidence type="ECO:0000256" key="7">
    <source>
        <dbReference type="ARBA" id="ARBA00022833"/>
    </source>
</evidence>
<dbReference type="FunFam" id="3.30.160.60:FF:002274">
    <property type="entry name" value="Zinc finger protein 432"/>
    <property type="match status" value="1"/>
</dbReference>
<keyword evidence="4 13" id="KW-0479">Metal-binding</keyword>
<feature type="domain" description="ZAD" evidence="15">
    <location>
        <begin position="2"/>
        <end position="81"/>
    </location>
</feature>
<dbReference type="GO" id="GO:0005634">
    <property type="term" value="C:nucleus"/>
    <property type="evidence" value="ECO:0007669"/>
    <property type="project" value="UniProtKB-SubCell"/>
</dbReference>
<dbReference type="GO" id="GO:0000978">
    <property type="term" value="F:RNA polymerase II cis-regulatory region sequence-specific DNA binding"/>
    <property type="evidence" value="ECO:0007669"/>
    <property type="project" value="TreeGrafter"/>
</dbReference>
<keyword evidence="11" id="KW-0539">Nucleus</keyword>
<keyword evidence="17" id="KW-1185">Reference proteome</keyword>
<dbReference type="FunFam" id="3.30.160.60:FF:000912">
    <property type="entry name" value="Zinc finger protein 660"/>
    <property type="match status" value="1"/>
</dbReference>
<dbReference type="Proteomes" id="UP001329430">
    <property type="component" value="Chromosome 10"/>
</dbReference>
<keyword evidence="6 12" id="KW-0863">Zinc-finger</keyword>
<gene>
    <name evidence="16" type="ORF">RI129_012525</name>
</gene>
<evidence type="ECO:0000256" key="11">
    <source>
        <dbReference type="ARBA" id="ARBA00023242"/>
    </source>
</evidence>
<accession>A0AAN7UTI4</accession>
<feature type="domain" description="C2H2-type" evidence="14">
    <location>
        <begin position="181"/>
        <end position="208"/>
    </location>
</feature>
<comment type="similarity">
    <text evidence="3">Belongs to the krueppel C2H2-type zinc-finger protein family.</text>
</comment>
<sequence>MKACRTCLKVLYNDNDFLAVDTDDCNTNLPSVRSKLLTCVPELALDVIESAVICCTCFHALNAAYNFKNTCLQTEQKIISYTQCNGTNSVNIIDIVQGEDNFANEDVKPILNGDSALLQPQITLKEGAGYLQKYANLPYSPEFDVEVVESKRCNSSMLNNPYYDLTDINSHMLMYNEFKPFHCTECNKCFVRKDKLMLHMRIHTGEKPFKCTHCGRSFSRKDKMNNHERTHTGEKPFQCIFCQKSFSRKDRMNAHMRLHHAQAMANLEITVVNRMADNDKGTVHESTLQTS</sequence>
<dbReference type="Gene3D" id="3.30.160.60">
    <property type="entry name" value="Classic Zinc Finger"/>
    <property type="match status" value="3"/>
</dbReference>
<feature type="binding site" evidence="13">
    <location>
        <position position="57"/>
    </location>
    <ligand>
        <name>Zn(2+)</name>
        <dbReference type="ChEBI" id="CHEBI:29105"/>
    </ligand>
</feature>
<organism evidence="16 17">
    <name type="scientific">Pyrocoelia pectoralis</name>
    <dbReference type="NCBI Taxonomy" id="417401"/>
    <lineage>
        <taxon>Eukaryota</taxon>
        <taxon>Metazoa</taxon>
        <taxon>Ecdysozoa</taxon>
        <taxon>Arthropoda</taxon>
        <taxon>Hexapoda</taxon>
        <taxon>Insecta</taxon>
        <taxon>Pterygota</taxon>
        <taxon>Neoptera</taxon>
        <taxon>Endopterygota</taxon>
        <taxon>Coleoptera</taxon>
        <taxon>Polyphaga</taxon>
        <taxon>Elateriformia</taxon>
        <taxon>Elateroidea</taxon>
        <taxon>Lampyridae</taxon>
        <taxon>Lampyrinae</taxon>
        <taxon>Pyrocoelia</taxon>
    </lineage>
</organism>
<dbReference type="SMART" id="SM00355">
    <property type="entry name" value="ZnF_C2H2"/>
    <property type="match status" value="3"/>
</dbReference>
<dbReference type="PANTHER" id="PTHR23235:SF178">
    <property type="entry name" value="C2H2-TYPE DOMAIN-CONTAINING PROTEIN-RELATED"/>
    <property type="match status" value="1"/>
</dbReference>
<comment type="caution">
    <text evidence="16">The sequence shown here is derived from an EMBL/GenBank/DDBJ whole genome shotgun (WGS) entry which is preliminary data.</text>
</comment>
<feature type="binding site" evidence="13">
    <location>
        <position position="4"/>
    </location>
    <ligand>
        <name>Zn(2+)</name>
        <dbReference type="ChEBI" id="CHEBI:29105"/>
    </ligand>
</feature>
<evidence type="ECO:0000256" key="6">
    <source>
        <dbReference type="ARBA" id="ARBA00022771"/>
    </source>
</evidence>
<feature type="domain" description="C2H2-type" evidence="14">
    <location>
        <begin position="237"/>
        <end position="264"/>
    </location>
</feature>
<dbReference type="SMART" id="SM00868">
    <property type="entry name" value="zf-AD"/>
    <property type="match status" value="1"/>
</dbReference>
<feature type="binding site" evidence="13">
    <location>
        <position position="7"/>
    </location>
    <ligand>
        <name>Zn(2+)</name>
        <dbReference type="ChEBI" id="CHEBI:29105"/>
    </ligand>
</feature>
<dbReference type="InterPro" id="IPR036236">
    <property type="entry name" value="Znf_C2H2_sf"/>
</dbReference>
<comment type="function">
    <text evidence="1">May be involved in transcriptional regulation.</text>
</comment>
<evidence type="ECO:0000256" key="10">
    <source>
        <dbReference type="ARBA" id="ARBA00023163"/>
    </source>
</evidence>
<keyword evidence="9" id="KW-0238">DNA-binding</keyword>
<dbReference type="EMBL" id="JAVRBK010000010">
    <property type="protein sequence ID" value="KAK5638230.1"/>
    <property type="molecule type" value="Genomic_DNA"/>
</dbReference>
<comment type="subcellular location">
    <subcellularLocation>
        <location evidence="2">Nucleus</location>
    </subcellularLocation>
</comment>
<dbReference type="InterPro" id="IPR012934">
    <property type="entry name" value="Znf_AD"/>
</dbReference>
<evidence type="ECO:0000256" key="13">
    <source>
        <dbReference type="PROSITE-ProRule" id="PRU01263"/>
    </source>
</evidence>
<dbReference type="PROSITE" id="PS00028">
    <property type="entry name" value="ZINC_FINGER_C2H2_1"/>
    <property type="match status" value="3"/>
</dbReference>
<keyword evidence="5" id="KW-0677">Repeat</keyword>
<reference evidence="16 17" key="1">
    <citation type="journal article" date="2024" name="Insects">
        <title>An Improved Chromosome-Level Genome Assembly of the Firefly Pyrocoelia pectoralis.</title>
        <authorList>
            <person name="Fu X."/>
            <person name="Meyer-Rochow V.B."/>
            <person name="Ballantyne L."/>
            <person name="Zhu X."/>
        </authorList>
    </citation>
    <scope>NUCLEOTIDE SEQUENCE [LARGE SCALE GENOMIC DNA]</scope>
    <source>
        <strain evidence="16">XCY_ONT2</strain>
    </source>
</reference>
<dbReference type="PANTHER" id="PTHR23235">
    <property type="entry name" value="KRUEPPEL-LIKE TRANSCRIPTION FACTOR"/>
    <property type="match status" value="1"/>
</dbReference>
<evidence type="ECO:0000256" key="9">
    <source>
        <dbReference type="ARBA" id="ARBA00023125"/>
    </source>
</evidence>
<dbReference type="Pfam" id="PF00096">
    <property type="entry name" value="zf-C2H2"/>
    <property type="match status" value="1"/>
</dbReference>
<dbReference type="Pfam" id="PF13894">
    <property type="entry name" value="zf-C2H2_4"/>
    <property type="match status" value="2"/>
</dbReference>
<evidence type="ECO:0000313" key="16">
    <source>
        <dbReference type="EMBL" id="KAK5638230.1"/>
    </source>
</evidence>
<keyword evidence="7 13" id="KW-0862">Zinc</keyword>
<dbReference type="GO" id="GO:0008270">
    <property type="term" value="F:zinc ion binding"/>
    <property type="evidence" value="ECO:0007669"/>
    <property type="project" value="UniProtKB-UniRule"/>
</dbReference>
<protein>
    <submittedName>
        <fullName evidence="16">Uncharacterized protein</fullName>
    </submittedName>
</protein>
<keyword evidence="10" id="KW-0804">Transcription</keyword>
<feature type="binding site" evidence="13">
    <location>
        <position position="54"/>
    </location>
    <ligand>
        <name>Zn(2+)</name>
        <dbReference type="ChEBI" id="CHEBI:29105"/>
    </ligand>
</feature>
<dbReference type="AlphaFoldDB" id="A0AAN7UTI4"/>
<dbReference type="PROSITE" id="PS51915">
    <property type="entry name" value="ZAD"/>
    <property type="match status" value="1"/>
</dbReference>
<proteinExistence type="inferred from homology"/>
<dbReference type="InterPro" id="IPR013087">
    <property type="entry name" value="Znf_C2H2_type"/>
</dbReference>
<evidence type="ECO:0000256" key="5">
    <source>
        <dbReference type="ARBA" id="ARBA00022737"/>
    </source>
</evidence>
<evidence type="ECO:0000256" key="4">
    <source>
        <dbReference type="ARBA" id="ARBA00022723"/>
    </source>
</evidence>
<dbReference type="GO" id="GO:0000981">
    <property type="term" value="F:DNA-binding transcription factor activity, RNA polymerase II-specific"/>
    <property type="evidence" value="ECO:0007669"/>
    <property type="project" value="TreeGrafter"/>
</dbReference>
<evidence type="ECO:0000256" key="2">
    <source>
        <dbReference type="ARBA" id="ARBA00004123"/>
    </source>
</evidence>
<dbReference type="FunFam" id="3.30.160.60:FF:001325">
    <property type="entry name" value="zinc finger protein 200"/>
    <property type="match status" value="1"/>
</dbReference>
<name>A0AAN7UTI4_9COLE</name>
<dbReference type="PROSITE" id="PS50157">
    <property type="entry name" value="ZINC_FINGER_C2H2_2"/>
    <property type="match status" value="3"/>
</dbReference>
<evidence type="ECO:0000256" key="3">
    <source>
        <dbReference type="ARBA" id="ARBA00006991"/>
    </source>
</evidence>
<evidence type="ECO:0000259" key="14">
    <source>
        <dbReference type="PROSITE" id="PS50157"/>
    </source>
</evidence>
<keyword evidence="8" id="KW-0805">Transcription regulation</keyword>
<feature type="domain" description="C2H2-type" evidence="14">
    <location>
        <begin position="209"/>
        <end position="236"/>
    </location>
</feature>
<evidence type="ECO:0000256" key="1">
    <source>
        <dbReference type="ARBA" id="ARBA00003767"/>
    </source>
</evidence>
<evidence type="ECO:0000256" key="8">
    <source>
        <dbReference type="ARBA" id="ARBA00023015"/>
    </source>
</evidence>
<evidence type="ECO:0000259" key="15">
    <source>
        <dbReference type="PROSITE" id="PS51915"/>
    </source>
</evidence>
<evidence type="ECO:0000256" key="12">
    <source>
        <dbReference type="PROSITE-ProRule" id="PRU00042"/>
    </source>
</evidence>
<evidence type="ECO:0000313" key="17">
    <source>
        <dbReference type="Proteomes" id="UP001329430"/>
    </source>
</evidence>
<dbReference type="SUPFAM" id="SSF57667">
    <property type="entry name" value="beta-beta-alpha zinc fingers"/>
    <property type="match status" value="2"/>
</dbReference>